<accession>A0ABQ1JHJ3</accession>
<keyword evidence="2" id="KW-1185">Reference proteome</keyword>
<organism evidence="1 2">
    <name type="scientific">Henriciella pelagia</name>
    <dbReference type="NCBI Taxonomy" id="1977912"/>
    <lineage>
        <taxon>Bacteria</taxon>
        <taxon>Pseudomonadati</taxon>
        <taxon>Pseudomonadota</taxon>
        <taxon>Alphaproteobacteria</taxon>
        <taxon>Hyphomonadales</taxon>
        <taxon>Hyphomonadaceae</taxon>
        <taxon>Henriciella</taxon>
    </lineage>
</organism>
<gene>
    <name evidence="1" type="ORF">GCM10011503_17250</name>
</gene>
<sequence length="58" mass="6259">MGKRAKPVEIIAKLREVEVRFGSGGKNARAMRITGATEPTFHCGRKEYGDLGVAEPDG</sequence>
<protein>
    <recommendedName>
        <fullName evidence="3">ABC transporter ATP-binding protein</fullName>
    </recommendedName>
</protein>
<evidence type="ECO:0000313" key="2">
    <source>
        <dbReference type="Proteomes" id="UP000628854"/>
    </source>
</evidence>
<evidence type="ECO:0008006" key="3">
    <source>
        <dbReference type="Google" id="ProtNLM"/>
    </source>
</evidence>
<proteinExistence type="predicted"/>
<name>A0ABQ1JHJ3_9PROT</name>
<reference evidence="2" key="1">
    <citation type="journal article" date="2019" name="Int. J. Syst. Evol. Microbiol.">
        <title>The Global Catalogue of Microorganisms (GCM) 10K type strain sequencing project: providing services to taxonomists for standard genome sequencing and annotation.</title>
        <authorList>
            <consortium name="The Broad Institute Genomics Platform"/>
            <consortium name="The Broad Institute Genome Sequencing Center for Infectious Disease"/>
            <person name="Wu L."/>
            <person name="Ma J."/>
        </authorList>
    </citation>
    <scope>NUCLEOTIDE SEQUENCE [LARGE SCALE GENOMIC DNA]</scope>
    <source>
        <strain evidence="2">CGMCC 1.15928</strain>
    </source>
</reference>
<dbReference type="EMBL" id="BMKF01000002">
    <property type="protein sequence ID" value="GGB69167.1"/>
    <property type="molecule type" value="Genomic_DNA"/>
</dbReference>
<evidence type="ECO:0000313" key="1">
    <source>
        <dbReference type="EMBL" id="GGB69167.1"/>
    </source>
</evidence>
<comment type="caution">
    <text evidence="1">The sequence shown here is derived from an EMBL/GenBank/DDBJ whole genome shotgun (WGS) entry which is preliminary data.</text>
</comment>
<dbReference type="Proteomes" id="UP000628854">
    <property type="component" value="Unassembled WGS sequence"/>
</dbReference>
<dbReference type="RefSeq" id="WP_370236706.1">
    <property type="nucleotide sequence ID" value="NZ_CAXQGG010000021.1"/>
</dbReference>